<dbReference type="InterPro" id="IPR027304">
    <property type="entry name" value="Trigger_fact/SurA_dom_sf"/>
</dbReference>
<dbReference type="PANTHER" id="PTHR47245">
    <property type="entry name" value="PEPTIDYLPROLYL ISOMERASE"/>
    <property type="match status" value="1"/>
</dbReference>
<dbReference type="Gene3D" id="1.10.4030.10">
    <property type="entry name" value="Porin chaperone SurA, peptide-binding domain"/>
    <property type="match status" value="1"/>
</dbReference>
<sequence length="132" mass="15214">MRRIILIGLVLLMGCETTQKVDPKDIVAKVNGEVILKADYEKVQERNLARYRGQGQGLPPGIDVRIKESVLRRMVDDKVIEQKAVALKVAISDEALDEKFDSHKKRFRTEQAFQDYLRRSNNTEENMKADLR</sequence>
<gene>
    <name evidence="1" type="ORF">METZ01_LOCUS485047</name>
</gene>
<evidence type="ECO:0000313" key="1">
    <source>
        <dbReference type="EMBL" id="SVE32193.1"/>
    </source>
</evidence>
<name>A0A383CJH5_9ZZZZ</name>
<dbReference type="PANTHER" id="PTHR47245:SF2">
    <property type="entry name" value="PEPTIDYL-PROLYL CIS-TRANS ISOMERASE HP_0175-RELATED"/>
    <property type="match status" value="1"/>
</dbReference>
<organism evidence="1">
    <name type="scientific">marine metagenome</name>
    <dbReference type="NCBI Taxonomy" id="408172"/>
    <lineage>
        <taxon>unclassified sequences</taxon>
        <taxon>metagenomes</taxon>
        <taxon>ecological metagenomes</taxon>
    </lineage>
</organism>
<evidence type="ECO:0008006" key="2">
    <source>
        <dbReference type="Google" id="ProtNLM"/>
    </source>
</evidence>
<proteinExistence type="predicted"/>
<reference evidence="1" key="1">
    <citation type="submission" date="2018-05" db="EMBL/GenBank/DDBJ databases">
        <authorList>
            <person name="Lanie J.A."/>
            <person name="Ng W.-L."/>
            <person name="Kazmierczak K.M."/>
            <person name="Andrzejewski T.M."/>
            <person name="Davidsen T.M."/>
            <person name="Wayne K.J."/>
            <person name="Tettelin H."/>
            <person name="Glass J.I."/>
            <person name="Rusch D."/>
            <person name="Podicherti R."/>
            <person name="Tsui H.-C.T."/>
            <person name="Winkler M.E."/>
        </authorList>
    </citation>
    <scope>NUCLEOTIDE SEQUENCE</scope>
</reference>
<dbReference type="InterPro" id="IPR050245">
    <property type="entry name" value="PrsA_foldase"/>
</dbReference>
<feature type="non-terminal residue" evidence="1">
    <location>
        <position position="132"/>
    </location>
</feature>
<dbReference type="AlphaFoldDB" id="A0A383CJH5"/>
<protein>
    <recommendedName>
        <fullName evidence="2">SurA N-terminal domain-containing protein</fullName>
    </recommendedName>
</protein>
<dbReference type="Pfam" id="PF13624">
    <property type="entry name" value="SurA_N_3"/>
    <property type="match status" value="1"/>
</dbReference>
<dbReference type="PROSITE" id="PS51257">
    <property type="entry name" value="PROKAR_LIPOPROTEIN"/>
    <property type="match status" value="1"/>
</dbReference>
<dbReference type="SUPFAM" id="SSF109998">
    <property type="entry name" value="Triger factor/SurA peptide-binding domain-like"/>
    <property type="match status" value="1"/>
</dbReference>
<dbReference type="EMBL" id="UINC01209252">
    <property type="protein sequence ID" value="SVE32193.1"/>
    <property type="molecule type" value="Genomic_DNA"/>
</dbReference>
<accession>A0A383CJH5</accession>